<evidence type="ECO:0000256" key="5">
    <source>
        <dbReference type="ARBA" id="ARBA00022764"/>
    </source>
</evidence>
<accession>D0B6C9</accession>
<comment type="subcellular location">
    <subcellularLocation>
        <location evidence="1">Periplasm</location>
    </subcellularLocation>
</comment>
<dbReference type="Proteomes" id="UP000000419">
    <property type="component" value="Chromosome II"/>
</dbReference>
<keyword evidence="5" id="KW-0574">Periplasm</keyword>
<evidence type="ECO:0000313" key="7">
    <source>
        <dbReference type="Proteomes" id="UP000000419"/>
    </source>
</evidence>
<dbReference type="PANTHER" id="PTHR43649">
    <property type="entry name" value="ARABINOSE-BINDING PROTEIN-RELATED"/>
    <property type="match status" value="1"/>
</dbReference>
<evidence type="ECO:0000256" key="4">
    <source>
        <dbReference type="ARBA" id="ARBA00022729"/>
    </source>
</evidence>
<dbReference type="CDD" id="cd14750">
    <property type="entry name" value="PBP2_TMBP"/>
    <property type="match status" value="1"/>
</dbReference>
<evidence type="ECO:0000256" key="1">
    <source>
        <dbReference type="ARBA" id="ARBA00004418"/>
    </source>
</evidence>
<dbReference type="GO" id="GO:0042597">
    <property type="term" value="C:periplasmic space"/>
    <property type="evidence" value="ECO:0007669"/>
    <property type="project" value="UniProtKB-SubCell"/>
</dbReference>
<dbReference type="SUPFAM" id="SSF53850">
    <property type="entry name" value="Periplasmic binding protein-like II"/>
    <property type="match status" value="1"/>
</dbReference>
<dbReference type="KEGG" id="bmel:DK63_2310"/>
<sequence length="421" mass="45655">MRVLTGALVACAAFGFATGWAQAVEISIAANSTGDNIKFLQEQVAKFEKDTGNKVNIISMPSSSSEQFSQYRLWLAAGNSDVDVYQTDIVWAPQLSDQFIDLTEATKDVTDAHFPSIIASQTVNGKLVALPFYTDAPALFCRKDLLEKYNKPVPKTWDEMAATAKDIMEKERADGKADLWGFVFQGNAYEGLTCNALEWIKSSGGGQIVEPDGEISVNNEKAAAAIDRARGWIGTISPQGVLGYQEEESRGVWQTGNAVFMRNWPYVYALSNSADSAVKGKFDVAPLPAMAEGEPPASALGGWNLAVSKYSTKQDAAIALVKFLASPEVQKAEAVELSRLPTIEALYDDKDVIAAQPFMANWKPIFQNAVPRPSAATKVKYNEVSSKFWTAVHKTLAGSGTAAENLELLEVELTELKGSGW</sequence>
<dbReference type="InterPro" id="IPR006059">
    <property type="entry name" value="SBP"/>
</dbReference>
<protein>
    <submittedName>
        <fullName evidence="6">Maltose-binding periplasmic protein</fullName>
    </submittedName>
</protein>
<evidence type="ECO:0000256" key="2">
    <source>
        <dbReference type="ARBA" id="ARBA00008520"/>
    </source>
</evidence>
<keyword evidence="4" id="KW-0732">Signal</keyword>
<keyword evidence="3" id="KW-0813">Transport</keyword>
<accession>Q8YBF5</accession>
<gene>
    <name evidence="6" type="ordered locus">BMEII0945</name>
</gene>
<comment type="similarity">
    <text evidence="2">Belongs to the bacterial solute-binding protein 1 family.</text>
</comment>
<dbReference type="EMBL" id="AE008918">
    <property type="protein sequence ID" value="AAL54187.1"/>
    <property type="molecule type" value="Genomic_DNA"/>
</dbReference>
<evidence type="ECO:0000256" key="3">
    <source>
        <dbReference type="ARBA" id="ARBA00022448"/>
    </source>
</evidence>
<proteinExistence type="inferred from homology"/>
<evidence type="ECO:0000313" key="6">
    <source>
        <dbReference type="EMBL" id="AAL54187.1"/>
    </source>
</evidence>
<dbReference type="KEGG" id="bme:BMEII0945"/>
<dbReference type="eggNOG" id="COG1653">
    <property type="taxonomic scope" value="Bacteria"/>
</dbReference>
<dbReference type="Gene3D" id="3.40.190.10">
    <property type="entry name" value="Periplasmic binding protein-like II"/>
    <property type="match status" value="2"/>
</dbReference>
<organism evidence="6 7">
    <name type="scientific">Brucella melitensis biotype 1 (strain ATCC 23456 / CCUG 17765 / NCTC 10094 / 16M)</name>
    <dbReference type="NCBI Taxonomy" id="224914"/>
    <lineage>
        <taxon>Bacteria</taxon>
        <taxon>Pseudomonadati</taxon>
        <taxon>Pseudomonadota</taxon>
        <taxon>Alphaproteobacteria</taxon>
        <taxon>Hyphomicrobiales</taxon>
        <taxon>Brucellaceae</taxon>
        <taxon>Brucella/Ochrobactrum group</taxon>
        <taxon>Brucella</taxon>
    </lineage>
</organism>
<dbReference type="AlphaFoldDB" id="Q8YBF5"/>
<dbReference type="PATRIC" id="fig|224914.52.peg.2419"/>
<keyword evidence="7" id="KW-1185">Reference proteome</keyword>
<dbReference type="InterPro" id="IPR050490">
    <property type="entry name" value="Bact_solute-bd_prot1"/>
</dbReference>
<dbReference type="PIR" id="AH3627">
    <property type="entry name" value="AH3627"/>
</dbReference>
<dbReference type="PANTHER" id="PTHR43649:SF34">
    <property type="entry name" value="ABC TRANSPORTER PERIPLASMIC-BINDING PROTEIN YCJN-RELATED"/>
    <property type="match status" value="1"/>
</dbReference>
<dbReference type="Pfam" id="PF01547">
    <property type="entry name" value="SBP_bac_1"/>
    <property type="match status" value="1"/>
</dbReference>
<dbReference type="GeneID" id="29595907"/>
<dbReference type="RefSeq" id="WP_004681622.1">
    <property type="nucleotide sequence ID" value="NC_003318.1"/>
</dbReference>
<reference evidence="6 7" key="1">
    <citation type="journal article" date="2002" name="Proc. Natl. Acad. Sci. U.S.A.">
        <title>The genome sequence of the facultative intracellular pathogen Brucella melitensis.</title>
        <authorList>
            <person name="DelVecchio V.G."/>
            <person name="Kapatral V."/>
            <person name="Redkar R.J."/>
            <person name="Patra G."/>
            <person name="Mujer C."/>
            <person name="Los T."/>
            <person name="Ivanova N."/>
            <person name="Anderson I."/>
            <person name="Bhattacharyya A."/>
            <person name="Lykidis A."/>
            <person name="Reznik G."/>
            <person name="Jablonski L."/>
            <person name="Larsen N."/>
            <person name="D'Souza M."/>
            <person name="Bernal A."/>
            <person name="Mazur M."/>
            <person name="Goltsman E."/>
            <person name="Selkov E."/>
            <person name="Elzer P.H."/>
            <person name="Hagius S."/>
            <person name="O'Callaghan D."/>
            <person name="Letesson J.J."/>
            <person name="Haselkorn R."/>
            <person name="Kyrpides N."/>
            <person name="Overbeek R."/>
        </authorList>
    </citation>
    <scope>NUCLEOTIDE SEQUENCE [LARGE SCALE GENOMIC DNA]</scope>
    <source>
        <strain evidence="7">ATCC 23456 / CCUG 17765 / NCTC 10094 / 16M</strain>
    </source>
</reference>
<name>Q8YBF5_BRUME</name>